<keyword evidence="2" id="KW-0472">Membrane</keyword>
<sequence length="201" mass="20230">MAERSLWVDPPPQHPELAPRAPQRPEPEPQPPVPPDDPPELIPARTAIAVAIGLVAGATIMAISGDWFSVGRTVSYLAAWSGAVLGATTLALVGAWMLMLRDGRDASPAVGVAALVWAGQVAALLTGLGEEALDVGAGAAAAAAGLPAALALAIDGLTAGRVQRPSRATLAAVGVGLGLVLALGLTLLPLGEPQPRVIIVR</sequence>
<keyword evidence="2" id="KW-0812">Transmembrane</keyword>
<feature type="transmembrane region" description="Helical" evidence="2">
    <location>
        <begin position="77"/>
        <end position="98"/>
    </location>
</feature>
<feature type="region of interest" description="Disordered" evidence="1">
    <location>
        <begin position="1"/>
        <end position="40"/>
    </location>
</feature>
<feature type="transmembrane region" description="Helical" evidence="2">
    <location>
        <begin position="169"/>
        <end position="191"/>
    </location>
</feature>
<gene>
    <name evidence="3" type="ORF">C7Y72_18900</name>
</gene>
<proteinExistence type="predicted"/>
<keyword evidence="2" id="KW-1133">Transmembrane helix</keyword>
<evidence type="ECO:0000256" key="1">
    <source>
        <dbReference type="SAM" id="MobiDB-lite"/>
    </source>
</evidence>
<feature type="transmembrane region" description="Helical" evidence="2">
    <location>
        <begin position="110"/>
        <end position="129"/>
    </location>
</feature>
<protein>
    <submittedName>
        <fullName evidence="3">Uncharacterized protein</fullName>
    </submittedName>
</protein>
<comment type="caution">
    <text evidence="3">The sequence shown here is derived from an EMBL/GenBank/DDBJ whole genome shotgun (WGS) entry which is preliminary data.</text>
</comment>
<dbReference type="RefSeq" id="WP_107570744.1">
    <property type="nucleotide sequence ID" value="NZ_PYYB01000003.1"/>
</dbReference>
<dbReference type="AlphaFoldDB" id="A0A2T4UDX1"/>
<dbReference type="Proteomes" id="UP000240739">
    <property type="component" value="Unassembled WGS sequence"/>
</dbReference>
<keyword evidence="4" id="KW-1185">Reference proteome</keyword>
<evidence type="ECO:0000313" key="4">
    <source>
        <dbReference type="Proteomes" id="UP000240739"/>
    </source>
</evidence>
<reference evidence="3 4" key="1">
    <citation type="submission" date="2018-03" db="EMBL/GenBank/DDBJ databases">
        <title>Aquarubrobacter algicola gen. nov., sp. nov., a novel actinobacterium isolated from shallow eutrophic lake during the end of cyanobacterial harmful algal blooms.</title>
        <authorList>
            <person name="Chun S.J."/>
        </authorList>
    </citation>
    <scope>NUCLEOTIDE SEQUENCE [LARGE SCALE GENOMIC DNA]</scope>
    <source>
        <strain evidence="3 4">Seoho-28</strain>
    </source>
</reference>
<organism evidence="3 4">
    <name type="scientific">Paraconexibacter algicola</name>
    <dbReference type="NCBI Taxonomy" id="2133960"/>
    <lineage>
        <taxon>Bacteria</taxon>
        <taxon>Bacillati</taxon>
        <taxon>Actinomycetota</taxon>
        <taxon>Thermoleophilia</taxon>
        <taxon>Solirubrobacterales</taxon>
        <taxon>Paraconexibacteraceae</taxon>
        <taxon>Paraconexibacter</taxon>
    </lineage>
</organism>
<dbReference type="EMBL" id="PYYB01000003">
    <property type="protein sequence ID" value="PTL55701.1"/>
    <property type="molecule type" value="Genomic_DNA"/>
</dbReference>
<feature type="transmembrane region" description="Helical" evidence="2">
    <location>
        <begin position="135"/>
        <end position="157"/>
    </location>
</feature>
<feature type="compositionally biased region" description="Pro residues" evidence="1">
    <location>
        <begin position="22"/>
        <end position="36"/>
    </location>
</feature>
<feature type="transmembrane region" description="Helical" evidence="2">
    <location>
        <begin position="47"/>
        <end position="65"/>
    </location>
</feature>
<name>A0A2T4UDX1_9ACTN</name>
<evidence type="ECO:0000313" key="3">
    <source>
        <dbReference type="EMBL" id="PTL55701.1"/>
    </source>
</evidence>
<evidence type="ECO:0000256" key="2">
    <source>
        <dbReference type="SAM" id="Phobius"/>
    </source>
</evidence>
<accession>A0A2T4UDX1</accession>